<protein>
    <submittedName>
        <fullName evidence="2">Zinc-regulated protein 8-like</fullName>
    </submittedName>
</protein>
<feature type="region of interest" description="Disordered" evidence="1">
    <location>
        <begin position="245"/>
        <end position="318"/>
    </location>
</feature>
<feature type="compositionally biased region" description="Acidic residues" evidence="1">
    <location>
        <begin position="297"/>
        <end position="318"/>
    </location>
</feature>
<name>A0AAD8IQ31_9APIA</name>
<dbReference type="Proteomes" id="UP001237642">
    <property type="component" value="Unassembled WGS sequence"/>
</dbReference>
<gene>
    <name evidence="2" type="ORF">POM88_017779</name>
</gene>
<accession>A0AAD8IQ31</accession>
<keyword evidence="3" id="KW-1185">Reference proteome</keyword>
<reference evidence="2" key="1">
    <citation type="submission" date="2023-02" db="EMBL/GenBank/DDBJ databases">
        <title>Genome of toxic invasive species Heracleum sosnowskyi carries increased number of genes despite the absence of recent whole-genome duplications.</title>
        <authorList>
            <person name="Schelkunov M."/>
            <person name="Shtratnikova V."/>
            <person name="Makarenko M."/>
            <person name="Klepikova A."/>
            <person name="Omelchenko D."/>
            <person name="Novikova G."/>
            <person name="Obukhova E."/>
            <person name="Bogdanov V."/>
            <person name="Penin A."/>
            <person name="Logacheva M."/>
        </authorList>
    </citation>
    <scope>NUCLEOTIDE SEQUENCE</scope>
    <source>
        <strain evidence="2">Hsosn_3</strain>
        <tissue evidence="2">Leaf</tissue>
    </source>
</reference>
<reference evidence="2" key="2">
    <citation type="submission" date="2023-05" db="EMBL/GenBank/DDBJ databases">
        <authorList>
            <person name="Schelkunov M.I."/>
        </authorList>
    </citation>
    <scope>NUCLEOTIDE SEQUENCE</scope>
    <source>
        <strain evidence="2">Hsosn_3</strain>
        <tissue evidence="2">Leaf</tissue>
    </source>
</reference>
<proteinExistence type="predicted"/>
<dbReference type="PANTHER" id="PTHR33623:SF5">
    <property type="entry name" value="HISTONE-LYSINE N-METHYLTRANSFERASE SETD1B-LIKE PROTEIN"/>
    <property type="match status" value="1"/>
</dbReference>
<sequence>MASQKHLRELLRQDQEPFHLHNYIADKRNSHLNKPKNKPLNKPTTSKRASLYKQACFTSFQDSPDFLKSPLKKKPSSTALHVPAKTAAGLLEAATKIHNQSSSKPKNVRFAGLFFGSILRKLKDKNTSTSKTRELSSSSSINGPAFEAKQDHYVVDNSKDKYEMGYAFSDCNYSNISRRISSAGWSESNTPEEDNKSIDMDTISSCTTSRSDFYLQDFVLPHQPHFCLSPLSPFRFALHRSPSVGRRTPEFLSPSTSPCHHLAQQEDDDQATDNSQNQTQEEDEKDQCSPVSVLDLPFEDDERGDGREEEEDEDEDDYDLECSYALMQKAKFQLLEKLRRFERLAELEPIELEKRMLEGYEDDDDYYLDENEEQEVVDELGINVDDLICKILSRSSPCNLEKVPGHMKRLVSDLIAEEKKNGMDNKNEALVKIVCNRLDSWKEVQSNTINMMVELDLIRELNGWKRYEEEVGDRAKEIELAIFGLLMEEISEELVSH</sequence>
<dbReference type="PANTHER" id="PTHR33623">
    <property type="entry name" value="OS04G0572500 PROTEIN"/>
    <property type="match status" value="1"/>
</dbReference>
<organism evidence="2 3">
    <name type="scientific">Heracleum sosnowskyi</name>
    <dbReference type="NCBI Taxonomy" id="360622"/>
    <lineage>
        <taxon>Eukaryota</taxon>
        <taxon>Viridiplantae</taxon>
        <taxon>Streptophyta</taxon>
        <taxon>Embryophyta</taxon>
        <taxon>Tracheophyta</taxon>
        <taxon>Spermatophyta</taxon>
        <taxon>Magnoliopsida</taxon>
        <taxon>eudicotyledons</taxon>
        <taxon>Gunneridae</taxon>
        <taxon>Pentapetalae</taxon>
        <taxon>asterids</taxon>
        <taxon>campanulids</taxon>
        <taxon>Apiales</taxon>
        <taxon>Apiaceae</taxon>
        <taxon>Apioideae</taxon>
        <taxon>apioid superclade</taxon>
        <taxon>Tordylieae</taxon>
        <taxon>Tordyliinae</taxon>
        <taxon>Heracleum</taxon>
    </lineage>
</organism>
<evidence type="ECO:0000313" key="2">
    <source>
        <dbReference type="EMBL" id="KAK1389601.1"/>
    </source>
</evidence>
<dbReference type="AlphaFoldDB" id="A0AAD8IQ31"/>
<dbReference type="EMBL" id="JAUIZM010000004">
    <property type="protein sequence ID" value="KAK1389601.1"/>
    <property type="molecule type" value="Genomic_DNA"/>
</dbReference>
<comment type="caution">
    <text evidence="2">The sequence shown here is derived from an EMBL/GenBank/DDBJ whole genome shotgun (WGS) entry which is preliminary data.</text>
</comment>
<evidence type="ECO:0000313" key="3">
    <source>
        <dbReference type="Proteomes" id="UP001237642"/>
    </source>
</evidence>
<evidence type="ECO:0000256" key="1">
    <source>
        <dbReference type="SAM" id="MobiDB-lite"/>
    </source>
</evidence>
<feature type="compositionally biased region" description="Basic residues" evidence="1">
    <location>
        <begin position="30"/>
        <end position="39"/>
    </location>
</feature>
<feature type="region of interest" description="Disordered" evidence="1">
    <location>
        <begin position="27"/>
        <end position="47"/>
    </location>
</feature>